<dbReference type="FunFam" id="3.10.580.10:FF:000002">
    <property type="entry name" value="Magnesium/cobalt efflux protein CorC"/>
    <property type="match status" value="1"/>
</dbReference>
<dbReference type="InterPro" id="IPR044751">
    <property type="entry name" value="Ion_transp-like_CBS"/>
</dbReference>
<keyword evidence="3" id="KW-1003">Cell membrane</keyword>
<comment type="similarity">
    <text evidence="2">Belongs to the UPF0053 family.</text>
</comment>
<dbReference type="Pfam" id="PF01595">
    <property type="entry name" value="CNNM"/>
    <property type="match status" value="1"/>
</dbReference>
<proteinExistence type="inferred from homology"/>
<gene>
    <name evidence="14" type="ORF">C7Y72_01225</name>
</gene>
<evidence type="ECO:0000313" key="15">
    <source>
        <dbReference type="Proteomes" id="UP000240739"/>
    </source>
</evidence>
<dbReference type="Proteomes" id="UP000240739">
    <property type="component" value="Unassembled WGS sequence"/>
</dbReference>
<evidence type="ECO:0000256" key="1">
    <source>
        <dbReference type="ARBA" id="ARBA00004651"/>
    </source>
</evidence>
<dbReference type="PANTHER" id="PTHR43099:SF5">
    <property type="entry name" value="HLYC_CORC FAMILY TRANSPORTER"/>
    <property type="match status" value="1"/>
</dbReference>
<dbReference type="InterPro" id="IPR046342">
    <property type="entry name" value="CBS_dom_sf"/>
</dbReference>
<keyword evidence="4 10" id="KW-0812">Transmembrane</keyword>
<evidence type="ECO:0000256" key="8">
    <source>
        <dbReference type="ARBA" id="ARBA00023136"/>
    </source>
</evidence>
<evidence type="ECO:0000256" key="5">
    <source>
        <dbReference type="ARBA" id="ARBA00022737"/>
    </source>
</evidence>
<evidence type="ECO:0000313" key="14">
    <source>
        <dbReference type="EMBL" id="PTL58364.1"/>
    </source>
</evidence>
<evidence type="ECO:0000256" key="9">
    <source>
        <dbReference type="PROSITE-ProRule" id="PRU00703"/>
    </source>
</evidence>
<dbReference type="InterPro" id="IPR002550">
    <property type="entry name" value="CNNM"/>
</dbReference>
<keyword evidence="5" id="KW-0677">Repeat</keyword>
<dbReference type="Gene3D" id="3.30.465.10">
    <property type="match status" value="1"/>
</dbReference>
<dbReference type="GO" id="GO:0050660">
    <property type="term" value="F:flavin adenine dinucleotide binding"/>
    <property type="evidence" value="ECO:0007669"/>
    <property type="project" value="InterPro"/>
</dbReference>
<dbReference type="PROSITE" id="PS51371">
    <property type="entry name" value="CBS"/>
    <property type="match status" value="2"/>
</dbReference>
<keyword evidence="6 10" id="KW-1133">Transmembrane helix</keyword>
<dbReference type="SMART" id="SM00116">
    <property type="entry name" value="CBS"/>
    <property type="match status" value="2"/>
</dbReference>
<evidence type="ECO:0000259" key="13">
    <source>
        <dbReference type="PROSITE" id="PS51846"/>
    </source>
</evidence>
<evidence type="ECO:0000256" key="2">
    <source>
        <dbReference type="ARBA" id="ARBA00006337"/>
    </source>
</evidence>
<keyword evidence="8 10" id="KW-0472">Membrane</keyword>
<dbReference type="InterPro" id="IPR005170">
    <property type="entry name" value="Transptr-assoc_dom"/>
</dbReference>
<accession>A0A2T4UGH3</accession>
<dbReference type="EMBL" id="PYYB01000001">
    <property type="protein sequence ID" value="PTL58364.1"/>
    <property type="molecule type" value="Genomic_DNA"/>
</dbReference>
<comment type="subcellular location">
    <subcellularLocation>
        <location evidence="1">Cell membrane</location>
        <topology evidence="1">Multi-pass membrane protein</topology>
    </subcellularLocation>
</comment>
<evidence type="ECO:0000256" key="3">
    <source>
        <dbReference type="ARBA" id="ARBA00022475"/>
    </source>
</evidence>
<dbReference type="Gene3D" id="3.10.580.10">
    <property type="entry name" value="CBS-domain"/>
    <property type="match status" value="1"/>
</dbReference>
<evidence type="ECO:0000259" key="12">
    <source>
        <dbReference type="PROSITE" id="PS51371"/>
    </source>
</evidence>
<evidence type="ECO:0000256" key="10">
    <source>
        <dbReference type="PROSITE-ProRule" id="PRU01193"/>
    </source>
</evidence>
<dbReference type="CDD" id="cd04590">
    <property type="entry name" value="CBS_pair_CorC_HlyC_assoc"/>
    <property type="match status" value="1"/>
</dbReference>
<dbReference type="SMART" id="SM01091">
    <property type="entry name" value="CorC_HlyC"/>
    <property type="match status" value="1"/>
</dbReference>
<feature type="domain" description="CNNM transmembrane" evidence="13">
    <location>
        <begin position="2"/>
        <end position="196"/>
    </location>
</feature>
<evidence type="ECO:0000256" key="4">
    <source>
        <dbReference type="ARBA" id="ARBA00022692"/>
    </source>
</evidence>
<evidence type="ECO:0000256" key="7">
    <source>
        <dbReference type="ARBA" id="ARBA00023122"/>
    </source>
</evidence>
<dbReference type="InterPro" id="IPR000644">
    <property type="entry name" value="CBS_dom"/>
</dbReference>
<feature type="domain" description="CBS" evidence="12">
    <location>
        <begin position="279"/>
        <end position="336"/>
    </location>
</feature>
<dbReference type="Pfam" id="PF03471">
    <property type="entry name" value="CorC_HlyC"/>
    <property type="match status" value="1"/>
</dbReference>
<dbReference type="AlphaFoldDB" id="A0A2T4UGH3"/>
<dbReference type="Pfam" id="PF00571">
    <property type="entry name" value="CBS"/>
    <property type="match status" value="2"/>
</dbReference>
<organism evidence="14 15">
    <name type="scientific">Paraconexibacter algicola</name>
    <dbReference type="NCBI Taxonomy" id="2133960"/>
    <lineage>
        <taxon>Bacteria</taxon>
        <taxon>Bacillati</taxon>
        <taxon>Actinomycetota</taxon>
        <taxon>Thermoleophilia</taxon>
        <taxon>Solirubrobacterales</taxon>
        <taxon>Paraconexibacteraceae</taxon>
        <taxon>Paraconexibacter</taxon>
    </lineage>
</organism>
<dbReference type="SUPFAM" id="SSF54631">
    <property type="entry name" value="CBS-domain pair"/>
    <property type="match status" value="1"/>
</dbReference>
<sequence length="427" mass="45752">MRAVQDALGLLAVLALVGANAFFVVGEYAVVTARRGPLNLAAAEGSRRAAAALRLMDDPVRVISTVQVGITMLGILTGALGEPIVRDVLGDGVPGWLAFLIAFGSVTYLSVVLGELVPKSLTLDRAEALVMRIAVPIELLARLFRPVVWVLRQSSLLVLRPFGVHDVTAGDGVQSPEELRELVDEAEGSGVIAEDQERLLHNVLDFADRDARDVMVAARDVRWLDAEQTVRAALDQHVAQPHTRYPVGDGSIDRLVGVVHVRELLAAERRDPDTAVGDVATPAVVVPESKSLRPLLAELRAGRKQLAVVVDEYGSTAGIVTLEDLLEQLVGSIEDEYDPELPGVEEREDGALVMPGATAILDLERHFGLDLGDTSARTVAGAVFERLGRRPRPGDVVEFDGSRITVQAVDGTRITEVAVLTDVAARD</sequence>
<name>A0A2T4UGH3_9ACTN</name>
<dbReference type="InterPro" id="IPR036318">
    <property type="entry name" value="FAD-bd_PCMH-like_sf"/>
</dbReference>
<comment type="caution">
    <text evidence="14">The sequence shown here is derived from an EMBL/GenBank/DDBJ whole genome shotgun (WGS) entry which is preliminary data.</text>
</comment>
<dbReference type="PANTHER" id="PTHR43099">
    <property type="entry name" value="UPF0053 PROTEIN YRKA"/>
    <property type="match status" value="1"/>
</dbReference>
<evidence type="ECO:0000256" key="6">
    <source>
        <dbReference type="ARBA" id="ARBA00022989"/>
    </source>
</evidence>
<protein>
    <recommendedName>
        <fullName evidence="16">HlyC/CorC family transporter</fullName>
    </recommendedName>
</protein>
<evidence type="ECO:0000256" key="11">
    <source>
        <dbReference type="SAM" id="Phobius"/>
    </source>
</evidence>
<dbReference type="GO" id="GO:0005886">
    <property type="term" value="C:plasma membrane"/>
    <property type="evidence" value="ECO:0007669"/>
    <property type="project" value="UniProtKB-SubCell"/>
</dbReference>
<dbReference type="InterPro" id="IPR051676">
    <property type="entry name" value="UPF0053_domain"/>
</dbReference>
<dbReference type="PROSITE" id="PS51846">
    <property type="entry name" value="CNNM"/>
    <property type="match status" value="1"/>
</dbReference>
<feature type="transmembrane region" description="Helical" evidence="11">
    <location>
        <begin position="96"/>
        <end position="117"/>
    </location>
</feature>
<evidence type="ECO:0008006" key="16">
    <source>
        <dbReference type="Google" id="ProtNLM"/>
    </source>
</evidence>
<dbReference type="InterPro" id="IPR016169">
    <property type="entry name" value="FAD-bd_PCMH_sub2"/>
</dbReference>
<dbReference type="SUPFAM" id="SSF56176">
    <property type="entry name" value="FAD-binding/transporter-associated domain-like"/>
    <property type="match status" value="1"/>
</dbReference>
<feature type="domain" description="CBS" evidence="12">
    <location>
        <begin position="215"/>
        <end position="274"/>
    </location>
</feature>
<keyword evidence="7 9" id="KW-0129">CBS domain</keyword>
<reference evidence="14 15" key="1">
    <citation type="submission" date="2018-03" db="EMBL/GenBank/DDBJ databases">
        <title>Aquarubrobacter algicola gen. nov., sp. nov., a novel actinobacterium isolated from shallow eutrophic lake during the end of cyanobacterial harmful algal blooms.</title>
        <authorList>
            <person name="Chun S.J."/>
        </authorList>
    </citation>
    <scope>NUCLEOTIDE SEQUENCE [LARGE SCALE GENOMIC DNA]</scope>
    <source>
        <strain evidence="14 15">Seoho-28</strain>
    </source>
</reference>
<keyword evidence="15" id="KW-1185">Reference proteome</keyword>